<dbReference type="InterPro" id="IPR050130">
    <property type="entry name" value="ClpA_ClpB"/>
</dbReference>
<reference evidence="4" key="1">
    <citation type="submission" date="2023-03" db="EMBL/GenBank/DDBJ databases">
        <authorList>
            <person name="Steffen K."/>
            <person name="Cardenas P."/>
        </authorList>
    </citation>
    <scope>NUCLEOTIDE SEQUENCE</scope>
</reference>
<dbReference type="PANTHER" id="PTHR11638">
    <property type="entry name" value="ATP-DEPENDENT CLP PROTEASE"/>
    <property type="match status" value="1"/>
</dbReference>
<dbReference type="PROSITE" id="PS00870">
    <property type="entry name" value="CLPAB_1"/>
    <property type="match status" value="1"/>
</dbReference>
<protein>
    <submittedName>
        <fullName evidence="4">Chaperone protein ClpB</fullName>
    </submittedName>
</protein>
<accession>A0AA35SAT6</accession>
<sequence>MGRLVAGAKFRGEFEERLKTVIDEVTAAQGEVILFLDEMHTLVGAGAGEGGLDASNMLKPALARGELQAIGATTLDEYRKHIERDPALARRFHPVYVDEPTAEETITILQASSPATKPTTR</sequence>
<dbReference type="Pfam" id="PF00004">
    <property type="entry name" value="AAA"/>
    <property type="match status" value="1"/>
</dbReference>
<dbReference type="GO" id="GO:0016887">
    <property type="term" value="F:ATP hydrolysis activity"/>
    <property type="evidence" value="ECO:0007669"/>
    <property type="project" value="InterPro"/>
</dbReference>
<keyword evidence="1" id="KW-0547">Nucleotide-binding</keyword>
<dbReference type="Gene3D" id="3.40.50.300">
    <property type="entry name" value="P-loop containing nucleotide triphosphate hydrolases"/>
    <property type="match status" value="1"/>
</dbReference>
<name>A0AA35SAT6_GEOBA</name>
<dbReference type="GO" id="GO:0005524">
    <property type="term" value="F:ATP binding"/>
    <property type="evidence" value="ECO:0007669"/>
    <property type="project" value="UniProtKB-KW"/>
</dbReference>
<dbReference type="AlphaFoldDB" id="A0AA35SAT6"/>
<dbReference type="GO" id="GO:0005737">
    <property type="term" value="C:cytoplasm"/>
    <property type="evidence" value="ECO:0007669"/>
    <property type="project" value="TreeGrafter"/>
</dbReference>
<dbReference type="Proteomes" id="UP001174909">
    <property type="component" value="Unassembled WGS sequence"/>
</dbReference>
<evidence type="ECO:0000256" key="2">
    <source>
        <dbReference type="ARBA" id="ARBA00022840"/>
    </source>
</evidence>
<dbReference type="EMBL" id="CASHTH010002197">
    <property type="protein sequence ID" value="CAI8026044.1"/>
    <property type="molecule type" value="Genomic_DNA"/>
</dbReference>
<keyword evidence="5" id="KW-1185">Reference proteome</keyword>
<dbReference type="InterPro" id="IPR018368">
    <property type="entry name" value="ClpA/B_CS1"/>
</dbReference>
<gene>
    <name evidence="4" type="ORF">GBAR_LOCUS15014</name>
</gene>
<dbReference type="InterPro" id="IPR027417">
    <property type="entry name" value="P-loop_NTPase"/>
</dbReference>
<dbReference type="SUPFAM" id="SSF52540">
    <property type="entry name" value="P-loop containing nucleoside triphosphate hydrolases"/>
    <property type="match status" value="1"/>
</dbReference>
<feature type="domain" description="ATPase AAA-type core" evidence="3">
    <location>
        <begin position="8"/>
        <end position="75"/>
    </location>
</feature>
<evidence type="ECO:0000256" key="1">
    <source>
        <dbReference type="ARBA" id="ARBA00022741"/>
    </source>
</evidence>
<dbReference type="InterPro" id="IPR003959">
    <property type="entry name" value="ATPase_AAA_core"/>
</dbReference>
<organism evidence="4 5">
    <name type="scientific">Geodia barretti</name>
    <name type="common">Barrett's horny sponge</name>
    <dbReference type="NCBI Taxonomy" id="519541"/>
    <lineage>
        <taxon>Eukaryota</taxon>
        <taxon>Metazoa</taxon>
        <taxon>Porifera</taxon>
        <taxon>Demospongiae</taxon>
        <taxon>Heteroscleromorpha</taxon>
        <taxon>Tetractinellida</taxon>
        <taxon>Astrophorina</taxon>
        <taxon>Geodiidae</taxon>
        <taxon>Geodia</taxon>
    </lineage>
</organism>
<evidence type="ECO:0000313" key="5">
    <source>
        <dbReference type="Proteomes" id="UP001174909"/>
    </source>
</evidence>
<dbReference type="GO" id="GO:0034605">
    <property type="term" value="P:cellular response to heat"/>
    <property type="evidence" value="ECO:0007669"/>
    <property type="project" value="TreeGrafter"/>
</dbReference>
<dbReference type="PANTHER" id="PTHR11638:SF18">
    <property type="entry name" value="HEAT SHOCK PROTEIN 104"/>
    <property type="match status" value="1"/>
</dbReference>
<evidence type="ECO:0000313" key="4">
    <source>
        <dbReference type="EMBL" id="CAI8026044.1"/>
    </source>
</evidence>
<keyword evidence="2" id="KW-0067">ATP-binding</keyword>
<evidence type="ECO:0000259" key="3">
    <source>
        <dbReference type="Pfam" id="PF00004"/>
    </source>
</evidence>
<proteinExistence type="predicted"/>
<comment type="caution">
    <text evidence="4">The sequence shown here is derived from an EMBL/GenBank/DDBJ whole genome shotgun (WGS) entry which is preliminary data.</text>
</comment>